<dbReference type="EMBL" id="KM982402">
    <property type="protein sequence ID" value="AKI80167.1"/>
    <property type="molecule type" value="Genomic_DNA"/>
</dbReference>
<name>A0A0G2Y8M8_9VIRU</name>
<organism evidence="3 4">
    <name type="scientific">Acanthamoeba polyphaga mimivirus Kroon</name>
    <dbReference type="NCBI Taxonomy" id="3069720"/>
    <lineage>
        <taxon>Viruses</taxon>
        <taxon>Varidnaviria</taxon>
        <taxon>Bamfordvirae</taxon>
        <taxon>Nucleocytoviricota</taxon>
        <taxon>Megaviricetes</taxon>
        <taxon>Imitervirales</taxon>
        <taxon>Mimiviridae</taxon>
        <taxon>Megamimivirinae</taxon>
        <taxon>Mimivirus</taxon>
        <taxon>Mimivirus lagoaense</taxon>
    </lineage>
</organism>
<keyword evidence="4" id="KW-1185">Reference proteome</keyword>
<keyword evidence="1" id="KW-0175">Coiled coil</keyword>
<protein>
    <submittedName>
        <fullName evidence="3">Uncharacterized protein</fullName>
    </submittedName>
</protein>
<evidence type="ECO:0000313" key="4">
    <source>
        <dbReference type="Proteomes" id="UP000240461"/>
    </source>
</evidence>
<evidence type="ECO:0000313" key="3">
    <source>
        <dbReference type="EMBL" id="AKI80167.1"/>
    </source>
</evidence>
<accession>A0A0G2Y8M8</accession>
<feature type="coiled-coil region" evidence="1">
    <location>
        <begin position="99"/>
        <end position="126"/>
    </location>
</feature>
<evidence type="ECO:0000256" key="1">
    <source>
        <dbReference type="SAM" id="Coils"/>
    </source>
</evidence>
<feature type="compositionally biased region" description="Basic residues" evidence="2">
    <location>
        <begin position="318"/>
        <end position="331"/>
    </location>
</feature>
<feature type="region of interest" description="Disordered" evidence="2">
    <location>
        <begin position="302"/>
        <end position="381"/>
    </location>
</feature>
<evidence type="ECO:0000256" key="2">
    <source>
        <dbReference type="SAM" id="MobiDB-lite"/>
    </source>
</evidence>
<proteinExistence type="predicted"/>
<sequence>MNKSNNTSNRRAERLTTIGDDAPFGNINFFTISFLSPEKVEKTKYLDIRGFKIHNGYNTLEVANSDAKELRKKYIDHDVYVTQLGKVYSWDDPTKTDSIEYEDEKLNELEKTRKEHTDKVKLMQQQFKNEFEIIRPNINTDRLNNQKKRLRDKLYSKGLISKAEYEMAETLDKPTNEIKDIAVCQKQAEEEAVKMANEDYLDENPPVGIKFGCISIYSPKFIRGLKQFCFKLRGLFESQEELEDRVNKLHKIYPNDRIHTFEVGKWIPYSDTINDNEVSLNYLNYSMKCYLDNVANEREEFEKRKENLQKQNEEAAKITKRKNRQEKRREKRLALKEAKNTAKTSVSSIPDTSSTTTSTNTTYTDTKSNSAQNINHQGPVELPDNMDPAINESDKEAIQNILDYIEN</sequence>
<feature type="compositionally biased region" description="Low complexity" evidence="2">
    <location>
        <begin position="344"/>
        <end position="370"/>
    </location>
</feature>
<dbReference type="Pfam" id="PF19150">
    <property type="entry name" value="DUF5832"/>
    <property type="match status" value="2"/>
</dbReference>
<feature type="compositionally biased region" description="Basic and acidic residues" evidence="2">
    <location>
        <begin position="302"/>
        <end position="317"/>
    </location>
</feature>
<dbReference type="KEGG" id="vg:80513965"/>
<dbReference type="InterPro" id="IPR043872">
    <property type="entry name" value="DUF5832"/>
</dbReference>
<reference evidence="3 4" key="1">
    <citation type="submission" date="2014-10" db="EMBL/GenBank/DDBJ databases">
        <title>Pan-genome analysis of Brazilian lineage A amoebal mimiviruses.</title>
        <authorList>
            <person name="Assis F.L."/>
            <person name="Abrahao J.S."/>
            <person name="Kroon E.G."/>
            <person name="Dornas F.P."/>
            <person name="Andrade K.R."/>
            <person name="Borato P.V.M."/>
            <person name="Pilotto M.R."/>
            <person name="Benamar S."/>
            <person name="LaScola B."/>
            <person name="Colson P."/>
        </authorList>
    </citation>
    <scope>NUCLEOTIDE SEQUENCE [LARGE SCALE GENOMIC DNA]</scope>
    <source>
        <strain evidence="3 4">Kroon</strain>
    </source>
</reference>
<dbReference type="Proteomes" id="UP000240461">
    <property type="component" value="Segment"/>
</dbReference>